<dbReference type="PROSITE" id="PS51707">
    <property type="entry name" value="CYTH"/>
    <property type="match status" value="1"/>
</dbReference>
<comment type="caution">
    <text evidence="2">The sequence shown here is derived from an EMBL/GenBank/DDBJ whole genome shotgun (WGS) entry which is preliminary data.</text>
</comment>
<keyword evidence="3" id="KW-1185">Reference proteome</keyword>
<dbReference type="InterPro" id="IPR023577">
    <property type="entry name" value="CYTH_domain"/>
</dbReference>
<dbReference type="SMART" id="SM01118">
    <property type="entry name" value="CYTH"/>
    <property type="match status" value="1"/>
</dbReference>
<protein>
    <recommendedName>
        <fullName evidence="1">CYTH domain-containing protein</fullName>
    </recommendedName>
</protein>
<dbReference type="Pfam" id="PF01928">
    <property type="entry name" value="CYTH"/>
    <property type="match status" value="1"/>
</dbReference>
<proteinExistence type="predicted"/>
<gene>
    <name evidence="2" type="ORF">GCA01S_057_00240</name>
</gene>
<reference evidence="2 3" key="1">
    <citation type="submission" date="2014-04" db="EMBL/GenBank/DDBJ databases">
        <title>Whole genome shotgun sequence of Geobacillus caldoxylosilyticus NBRC 107762.</title>
        <authorList>
            <person name="Hosoyama A."/>
            <person name="Hosoyama Y."/>
            <person name="Katano-Makiyama Y."/>
            <person name="Tsuchikane K."/>
            <person name="Ohji S."/>
            <person name="Ichikawa N."/>
            <person name="Yamazoe A."/>
            <person name="Fujita N."/>
        </authorList>
    </citation>
    <scope>NUCLEOTIDE SEQUENCE [LARGE SCALE GENOMIC DNA]</scope>
    <source>
        <strain evidence="2 3">NBRC 107762</strain>
    </source>
</reference>
<dbReference type="AlphaFoldDB" id="A0A023DII0"/>
<sequence>MRQEIEIEFKNLLTKMEFTQIREVFHINDHAFERQENHYLDTPQFALKEKQAALRIRVKNGIYTLTLKQTKAEGVLLETHQRLTKEEAGALLNGTAVVQGKVAAILQEIGVPPAALHHFGTLTTDRAQWTYKGGTLFLDRNYYLGTEDYELEYETEDVENGKQQFLQLLCSLHIPIRPAPNKIQRFYAKKYQMEE</sequence>
<feature type="domain" description="CYTH" evidence="1">
    <location>
        <begin position="4"/>
        <end position="193"/>
    </location>
</feature>
<organism evidence="2 3">
    <name type="scientific">Parageobacillus caldoxylosilyticus NBRC 107762</name>
    <dbReference type="NCBI Taxonomy" id="1220594"/>
    <lineage>
        <taxon>Bacteria</taxon>
        <taxon>Bacillati</taxon>
        <taxon>Bacillota</taxon>
        <taxon>Bacilli</taxon>
        <taxon>Bacillales</taxon>
        <taxon>Anoxybacillaceae</taxon>
        <taxon>Saccharococcus</taxon>
    </lineage>
</organism>
<dbReference type="EMBL" id="BAWO01000057">
    <property type="protein sequence ID" value="GAJ41085.1"/>
    <property type="molecule type" value="Genomic_DNA"/>
</dbReference>
<evidence type="ECO:0000259" key="1">
    <source>
        <dbReference type="PROSITE" id="PS51707"/>
    </source>
</evidence>
<dbReference type="PANTHER" id="PTHR34948">
    <property type="entry name" value="OS08G0299200 PROTEIN"/>
    <property type="match status" value="1"/>
</dbReference>
<dbReference type="InterPro" id="IPR009195">
    <property type="entry name" value="Uncharacterised_YjbK"/>
</dbReference>
<dbReference type="Gene3D" id="2.40.320.10">
    <property type="entry name" value="Hypothetical Protein Pfu-838710-001"/>
    <property type="match status" value="1"/>
</dbReference>
<dbReference type="OrthoDB" id="384378at2"/>
<name>A0A023DII0_9BACL</name>
<dbReference type="Proteomes" id="UP000023561">
    <property type="component" value="Unassembled WGS sequence"/>
</dbReference>
<dbReference type="InterPro" id="IPR033469">
    <property type="entry name" value="CYTH-like_dom_sf"/>
</dbReference>
<dbReference type="SUPFAM" id="SSF55154">
    <property type="entry name" value="CYTH-like phosphatases"/>
    <property type="match status" value="1"/>
</dbReference>
<accession>A0A023DII0</accession>
<dbReference type="PIRSF" id="PIRSF012526">
    <property type="entry name" value="CYTH_UCP012526"/>
    <property type="match status" value="1"/>
</dbReference>
<evidence type="ECO:0000313" key="3">
    <source>
        <dbReference type="Proteomes" id="UP000023561"/>
    </source>
</evidence>
<dbReference type="CDD" id="cd07762">
    <property type="entry name" value="CYTH-like_Pase_1"/>
    <property type="match status" value="1"/>
</dbReference>
<evidence type="ECO:0000313" key="2">
    <source>
        <dbReference type="EMBL" id="GAJ41085.1"/>
    </source>
</evidence>
<dbReference type="PANTHER" id="PTHR34948:SF2">
    <property type="entry name" value="TRIPHOSPHATE TUNNEL METALLOENZYME 3"/>
    <property type="match status" value="1"/>
</dbReference>
<dbReference type="GeneID" id="301192084"/>
<dbReference type="RefSeq" id="WP_042411085.1">
    <property type="nucleotide sequence ID" value="NZ_BAWO01000057.1"/>
</dbReference>